<feature type="coiled-coil region" evidence="2">
    <location>
        <begin position="73"/>
        <end position="100"/>
    </location>
</feature>
<keyword evidence="2" id="KW-0175">Coiled coil</keyword>
<dbReference type="Gene3D" id="3.40.50.150">
    <property type="entry name" value="Vaccinia Virus protein VP39"/>
    <property type="match status" value="1"/>
</dbReference>
<proteinExistence type="predicted"/>
<protein>
    <submittedName>
        <fullName evidence="4">Zinc-responsive transcriptional regulator</fullName>
    </submittedName>
</protein>
<dbReference type="InterPro" id="IPR009061">
    <property type="entry name" value="DNA-bd_dom_put_sf"/>
</dbReference>
<keyword evidence="1" id="KW-0238">DNA-binding</keyword>
<keyword evidence="5" id="KW-1185">Reference proteome</keyword>
<name>A0A1Y0E774_9RHOB</name>
<dbReference type="OrthoDB" id="9808480at2"/>
<dbReference type="AlphaFoldDB" id="A0A1Y0E774"/>
<accession>A0A1Y0E774</accession>
<dbReference type="InterPro" id="IPR029063">
    <property type="entry name" value="SAM-dependent_MTases_sf"/>
</dbReference>
<feature type="domain" description="HTH merR-type" evidence="3">
    <location>
        <begin position="1"/>
        <end position="69"/>
    </location>
</feature>
<dbReference type="KEGG" id="lvs:LOKVESSMR4R_00121"/>
<dbReference type="EMBL" id="CP021431">
    <property type="protein sequence ID" value="ART99466.1"/>
    <property type="molecule type" value="Genomic_DNA"/>
</dbReference>
<dbReference type="PANTHER" id="PTHR30204:SF97">
    <property type="entry name" value="MERR FAMILY REGULATORY PROTEIN"/>
    <property type="match status" value="1"/>
</dbReference>
<dbReference type="GO" id="GO:0003700">
    <property type="term" value="F:DNA-binding transcription factor activity"/>
    <property type="evidence" value="ECO:0007669"/>
    <property type="project" value="InterPro"/>
</dbReference>
<dbReference type="PRINTS" id="PR00040">
    <property type="entry name" value="HTHMERR"/>
</dbReference>
<evidence type="ECO:0000256" key="2">
    <source>
        <dbReference type="SAM" id="Coils"/>
    </source>
</evidence>
<reference evidence="4 5" key="1">
    <citation type="submission" date="2017-05" db="EMBL/GenBank/DDBJ databases">
        <title>Genome Sequence of Loktanella vestfoldensis Strain SMR4r Isolated from a Culture of the Diatom Skeletonema marinoi.</title>
        <authorList>
            <person name="Topel M."/>
            <person name="Pinder M.I.M."/>
            <person name="Johansson O.N."/>
            <person name="Kourtchenko O."/>
            <person name="Godhe A."/>
            <person name="Clarke A.K."/>
        </authorList>
    </citation>
    <scope>NUCLEOTIDE SEQUENCE [LARGE SCALE GENOMIC DNA]</scope>
    <source>
        <strain evidence="4 5">SMR4r</strain>
    </source>
</reference>
<dbReference type="InterPro" id="IPR000551">
    <property type="entry name" value="MerR-type_HTH_dom"/>
</dbReference>
<dbReference type="SUPFAM" id="SSF46955">
    <property type="entry name" value="Putative DNA-binding domain"/>
    <property type="match status" value="1"/>
</dbReference>
<dbReference type="SUPFAM" id="SSF53335">
    <property type="entry name" value="S-adenosyl-L-methionine-dependent methyltransferases"/>
    <property type="match status" value="1"/>
</dbReference>
<evidence type="ECO:0000313" key="5">
    <source>
        <dbReference type="Proteomes" id="UP000195273"/>
    </source>
</evidence>
<organism evidence="4 5">
    <name type="scientific">Yoonia vestfoldensis</name>
    <dbReference type="NCBI Taxonomy" id="245188"/>
    <lineage>
        <taxon>Bacteria</taxon>
        <taxon>Pseudomonadati</taxon>
        <taxon>Pseudomonadota</taxon>
        <taxon>Alphaproteobacteria</taxon>
        <taxon>Rhodobacterales</taxon>
        <taxon>Paracoccaceae</taxon>
        <taxon>Yoonia</taxon>
    </lineage>
</organism>
<evidence type="ECO:0000313" key="4">
    <source>
        <dbReference type="EMBL" id="ART99466.1"/>
    </source>
</evidence>
<evidence type="ECO:0000259" key="3">
    <source>
        <dbReference type="PROSITE" id="PS50937"/>
    </source>
</evidence>
<dbReference type="GO" id="GO:0003677">
    <property type="term" value="F:DNA binding"/>
    <property type="evidence" value="ECO:0007669"/>
    <property type="project" value="UniProtKB-KW"/>
</dbReference>
<dbReference type="InterPro" id="IPR047057">
    <property type="entry name" value="MerR_fam"/>
</dbReference>
<evidence type="ECO:0000256" key="1">
    <source>
        <dbReference type="ARBA" id="ARBA00023125"/>
    </source>
</evidence>
<dbReference type="PROSITE" id="PS50937">
    <property type="entry name" value="HTH_MERR_2"/>
    <property type="match status" value="1"/>
</dbReference>
<dbReference type="RefSeq" id="WP_087212290.1">
    <property type="nucleotide sequence ID" value="NZ_CP021431.1"/>
</dbReference>
<sequence length="389" mass="43818">MVQISELAESVGLSRATLLYYEKLGLLKGKRQANGYRVYTDADRQRLRLMQQLQAGGLSLEECRACLDGKLDHDVLEQRLETLEREIAEKTRSRDLLAALLGRSSLKGWHEEVERVAPDLHRAWLMTQGFSSEEAARVAWVSKDMNAHDDYMASFMEVFSELDWWGPATPAATRRALGMVPFAPQTILEIGCGPGMATMTLAEATTAQITAIDTDDGALDRLRARVATRDLGERVTVRNLDMAQLPVPDQPWDVIWAEGSAYIIGVERALTDWRKLLRPNGVLVFSEMMWRTQTPSDELRAYWASEYPAMTHVPERLAQAKHAGYRVLGHFDMGREAMDTYYRPLEAQVAAMEARLAGSRVLEDLRAELAAYYACDGLVSFEMFVLQKP</sequence>
<dbReference type="CDD" id="cd02440">
    <property type="entry name" value="AdoMet_MTases"/>
    <property type="match status" value="1"/>
</dbReference>
<dbReference type="CDD" id="cd04789">
    <property type="entry name" value="HTH_Cfa"/>
    <property type="match status" value="1"/>
</dbReference>
<dbReference type="Gene3D" id="1.10.1660.10">
    <property type="match status" value="1"/>
</dbReference>
<dbReference type="SMART" id="SM00422">
    <property type="entry name" value="HTH_MERR"/>
    <property type="match status" value="1"/>
</dbReference>
<dbReference type="PANTHER" id="PTHR30204">
    <property type="entry name" value="REDOX-CYCLING DRUG-SENSING TRANSCRIPTIONAL ACTIVATOR SOXR"/>
    <property type="match status" value="1"/>
</dbReference>
<gene>
    <name evidence="4" type="primary">zntR</name>
    <name evidence="4" type="ORF">LOKVESSMR4R_00121</name>
</gene>
<dbReference type="Pfam" id="PF13649">
    <property type="entry name" value="Methyltransf_25"/>
    <property type="match status" value="1"/>
</dbReference>
<dbReference type="InterPro" id="IPR041698">
    <property type="entry name" value="Methyltransf_25"/>
</dbReference>
<dbReference type="Pfam" id="PF13411">
    <property type="entry name" value="MerR_1"/>
    <property type="match status" value="1"/>
</dbReference>
<dbReference type="Proteomes" id="UP000195273">
    <property type="component" value="Chromosome"/>
</dbReference>